<reference evidence="2" key="1">
    <citation type="submission" date="2014-11" db="EMBL/GenBank/DDBJ databases">
        <authorList>
            <person name="Amaro Gonzalez C."/>
        </authorList>
    </citation>
    <scope>NUCLEOTIDE SEQUENCE</scope>
</reference>
<keyword evidence="1" id="KW-0812">Transmembrane</keyword>
<evidence type="ECO:0000256" key="1">
    <source>
        <dbReference type="SAM" id="Phobius"/>
    </source>
</evidence>
<evidence type="ECO:0000313" key="2">
    <source>
        <dbReference type="EMBL" id="JAH95985.1"/>
    </source>
</evidence>
<proteinExistence type="predicted"/>
<reference evidence="2" key="2">
    <citation type="journal article" date="2015" name="Fish Shellfish Immunol.">
        <title>Early steps in the European eel (Anguilla anguilla)-Vibrio vulnificus interaction in the gills: Role of the RtxA13 toxin.</title>
        <authorList>
            <person name="Callol A."/>
            <person name="Pajuelo D."/>
            <person name="Ebbesson L."/>
            <person name="Teles M."/>
            <person name="MacKenzie S."/>
            <person name="Amaro C."/>
        </authorList>
    </citation>
    <scope>NUCLEOTIDE SEQUENCE</scope>
</reference>
<organism evidence="2">
    <name type="scientific">Anguilla anguilla</name>
    <name type="common">European freshwater eel</name>
    <name type="synonym">Muraena anguilla</name>
    <dbReference type="NCBI Taxonomy" id="7936"/>
    <lineage>
        <taxon>Eukaryota</taxon>
        <taxon>Metazoa</taxon>
        <taxon>Chordata</taxon>
        <taxon>Craniata</taxon>
        <taxon>Vertebrata</taxon>
        <taxon>Euteleostomi</taxon>
        <taxon>Actinopterygii</taxon>
        <taxon>Neopterygii</taxon>
        <taxon>Teleostei</taxon>
        <taxon>Anguilliformes</taxon>
        <taxon>Anguillidae</taxon>
        <taxon>Anguilla</taxon>
    </lineage>
</organism>
<accession>A0A0E9X266</accession>
<keyword evidence="1" id="KW-1133">Transmembrane helix</keyword>
<protein>
    <submittedName>
        <fullName evidence="2">Uncharacterized protein</fullName>
    </submittedName>
</protein>
<feature type="transmembrane region" description="Helical" evidence="1">
    <location>
        <begin position="6"/>
        <end position="33"/>
    </location>
</feature>
<name>A0A0E9X266_ANGAN</name>
<keyword evidence="1" id="KW-0472">Membrane</keyword>
<dbReference type="EMBL" id="GBXM01012592">
    <property type="protein sequence ID" value="JAH95985.1"/>
    <property type="molecule type" value="Transcribed_RNA"/>
</dbReference>
<sequence>MHVVSVHLGSSAFVCTMFSCIRTLTSSSLFILVSSKVFRRVGGGGGG</sequence>
<dbReference type="AlphaFoldDB" id="A0A0E9X266"/>